<reference evidence="1 2" key="1">
    <citation type="submission" date="2016-11" db="EMBL/GenBank/DDBJ databases">
        <authorList>
            <person name="Jaros S."/>
            <person name="Januszkiewicz K."/>
            <person name="Wedrychowicz H."/>
        </authorList>
    </citation>
    <scope>NUCLEOTIDE SEQUENCE [LARGE SCALE GENOMIC DNA]</scope>
    <source>
        <strain evidence="1 2">DSM 10068</strain>
    </source>
</reference>
<protein>
    <submittedName>
        <fullName evidence="1">Chromosome partitioning ATPase, Mrp family, contains Fe-S cluster</fullName>
    </submittedName>
</protein>
<dbReference type="CDD" id="cd01983">
    <property type="entry name" value="SIMIBI"/>
    <property type="match status" value="1"/>
</dbReference>
<proteinExistence type="predicted"/>
<dbReference type="Proteomes" id="UP000183995">
    <property type="component" value="Unassembled WGS sequence"/>
</dbReference>
<dbReference type="RefSeq" id="WP_084726563.1">
    <property type="nucleotide sequence ID" value="NZ_FQXV01000014.1"/>
</dbReference>
<accession>A0A1M5Z6L1</accession>
<name>A0A1M5Z6L1_9FIRM</name>
<evidence type="ECO:0000313" key="1">
    <source>
        <dbReference type="EMBL" id="SHI19831.1"/>
    </source>
</evidence>
<sequence>MNDHIIRPFLKRILIVTGHYGSGKTEFSVSLALRLARETERPYPRLAVVDLDIVNPYFRSRERMQLLEDAGVRVYGSIYKTEITAELPELAADVRAPLEDKGCRVIIDAGGNDSGAKVLNQFKKYYAPEETAVIAVLNFNRFETRDTDSAIAHVRAIEAVSGLTVEGIVNNTHLLRETTAETVLRGHRLSKEFCEKTGKTLWCDCYPEQLVSRTALAAIDGYLMPLGLYMRPTWLDR</sequence>
<dbReference type="STRING" id="1123282.SAMN02745823_03284"/>
<dbReference type="OrthoDB" id="9779501at2"/>
<dbReference type="Gene3D" id="3.40.50.300">
    <property type="entry name" value="P-loop containing nucleotide triphosphate hydrolases"/>
    <property type="match status" value="1"/>
</dbReference>
<evidence type="ECO:0000313" key="2">
    <source>
        <dbReference type="Proteomes" id="UP000183995"/>
    </source>
</evidence>
<organism evidence="1 2">
    <name type="scientific">Sporobacter termitidis DSM 10068</name>
    <dbReference type="NCBI Taxonomy" id="1123282"/>
    <lineage>
        <taxon>Bacteria</taxon>
        <taxon>Bacillati</taxon>
        <taxon>Bacillota</taxon>
        <taxon>Clostridia</taxon>
        <taxon>Eubacteriales</taxon>
        <taxon>Oscillospiraceae</taxon>
        <taxon>Sporobacter</taxon>
    </lineage>
</organism>
<dbReference type="AlphaFoldDB" id="A0A1M5Z6L1"/>
<dbReference type="InterPro" id="IPR027417">
    <property type="entry name" value="P-loop_NTPase"/>
</dbReference>
<keyword evidence="2" id="KW-1185">Reference proteome</keyword>
<gene>
    <name evidence="1" type="ORF">SAMN02745823_03284</name>
</gene>
<dbReference type="SUPFAM" id="SSF52540">
    <property type="entry name" value="P-loop containing nucleoside triphosphate hydrolases"/>
    <property type="match status" value="1"/>
</dbReference>
<dbReference type="EMBL" id="FQXV01000014">
    <property type="protein sequence ID" value="SHI19831.1"/>
    <property type="molecule type" value="Genomic_DNA"/>
</dbReference>